<keyword evidence="5" id="KW-0808">Transferase</keyword>
<dbReference type="EMBL" id="JACLAX010000004">
    <property type="protein sequence ID" value="MBC2668626.1"/>
    <property type="molecule type" value="Genomic_DNA"/>
</dbReference>
<dbReference type="EC" id="2.7.13.3" evidence="2"/>
<keyword evidence="6" id="KW-1185">Reference proteome</keyword>
<name>A0A7X1FXC0_9SPHN</name>
<comment type="caution">
    <text evidence="5">The sequence shown here is derived from an EMBL/GenBank/DDBJ whole genome shotgun (WGS) entry which is preliminary data.</text>
</comment>
<dbReference type="GO" id="GO:0000155">
    <property type="term" value="F:phosphorelay sensor kinase activity"/>
    <property type="evidence" value="ECO:0007669"/>
    <property type="project" value="InterPro"/>
</dbReference>
<gene>
    <name evidence="5" type="ORF">H7F53_05680</name>
</gene>
<dbReference type="CDD" id="cd00082">
    <property type="entry name" value="HisKA"/>
    <property type="match status" value="1"/>
</dbReference>
<dbReference type="RefSeq" id="WP_185678512.1">
    <property type="nucleotide sequence ID" value="NZ_JACLAX010000004.1"/>
</dbReference>
<feature type="domain" description="Signal transduction histidine kinase dimerisation/phosphoacceptor" evidence="4">
    <location>
        <begin position="328"/>
        <end position="395"/>
    </location>
</feature>
<dbReference type="InterPro" id="IPR003661">
    <property type="entry name" value="HisK_dim/P_dom"/>
</dbReference>
<evidence type="ECO:0000313" key="6">
    <source>
        <dbReference type="Proteomes" id="UP000551327"/>
    </source>
</evidence>
<evidence type="ECO:0000256" key="2">
    <source>
        <dbReference type="ARBA" id="ARBA00012438"/>
    </source>
</evidence>
<reference evidence="5 6" key="1">
    <citation type="submission" date="2020-08" db="EMBL/GenBank/DDBJ databases">
        <title>The genome sequence of type strain Novosphingobium piscinae KCTC 42194.</title>
        <authorList>
            <person name="Liu Y."/>
        </authorList>
    </citation>
    <scope>NUCLEOTIDE SEQUENCE [LARGE SCALE GENOMIC DNA]</scope>
    <source>
        <strain evidence="5 6">KCTC 42194</strain>
    </source>
</reference>
<evidence type="ECO:0000256" key="3">
    <source>
        <dbReference type="SAM" id="MobiDB-lite"/>
    </source>
</evidence>
<feature type="region of interest" description="Disordered" evidence="3">
    <location>
        <begin position="164"/>
        <end position="186"/>
    </location>
</feature>
<accession>A0A7X1FXC0</accession>
<dbReference type="SUPFAM" id="SSF47384">
    <property type="entry name" value="Homodimeric domain of signal transducing histidine kinase"/>
    <property type="match status" value="1"/>
</dbReference>
<evidence type="ECO:0000259" key="4">
    <source>
        <dbReference type="SMART" id="SM00388"/>
    </source>
</evidence>
<evidence type="ECO:0000256" key="1">
    <source>
        <dbReference type="ARBA" id="ARBA00000085"/>
    </source>
</evidence>
<feature type="compositionally biased region" description="Low complexity" evidence="3">
    <location>
        <begin position="176"/>
        <end position="186"/>
    </location>
</feature>
<dbReference type="Pfam" id="PF00512">
    <property type="entry name" value="HisKA"/>
    <property type="match status" value="1"/>
</dbReference>
<proteinExistence type="predicted"/>
<comment type="catalytic activity">
    <reaction evidence="1">
        <text>ATP + protein L-histidine = ADP + protein N-phospho-L-histidine.</text>
        <dbReference type="EC" id="2.7.13.3"/>
    </reaction>
</comment>
<dbReference type="SMART" id="SM00388">
    <property type="entry name" value="HisKA"/>
    <property type="match status" value="1"/>
</dbReference>
<protein>
    <recommendedName>
        <fullName evidence="2">histidine kinase</fullName>
        <ecNumber evidence="2">2.7.13.3</ecNumber>
    </recommendedName>
</protein>
<dbReference type="Proteomes" id="UP000551327">
    <property type="component" value="Unassembled WGS sequence"/>
</dbReference>
<organism evidence="5 6">
    <name type="scientific">Novosphingobium piscinae</name>
    <dbReference type="NCBI Taxonomy" id="1507448"/>
    <lineage>
        <taxon>Bacteria</taxon>
        <taxon>Pseudomonadati</taxon>
        <taxon>Pseudomonadota</taxon>
        <taxon>Alphaproteobacteria</taxon>
        <taxon>Sphingomonadales</taxon>
        <taxon>Sphingomonadaceae</taxon>
        <taxon>Novosphingobium</taxon>
    </lineage>
</organism>
<keyword evidence="5" id="KW-0418">Kinase</keyword>
<dbReference type="InterPro" id="IPR036097">
    <property type="entry name" value="HisK_dim/P_sf"/>
</dbReference>
<dbReference type="Gene3D" id="1.10.287.130">
    <property type="match status" value="1"/>
</dbReference>
<sequence>MYVDDRLATVLAVSATGENQARVQFRQLVDLLGTLPADGRGPLVDAAMLRLAELGRRLSAEDRAVALDRTGVRLRNPRLVAELACDHPRVGAAAVRNARLSEEQWLDILPALPPGMRGLLRQRPDLGPALAERLDQLGAGGPGLPAPDAAAAPAGTGAKVLPLRGRGEPAAPPAGEPADGPPGARDGIGAIVRRIEAFRRSREGARPAANDAPLLPLVEEPEQPRLQAFAFACDSAGRICWTDAPLAGMVVGLLLPLAERPGGALASAFRRRLPVRGAVIELGGAPALAGPWQLDAAPEFDRDGHFTGYLGKARRPVPAAPSDAVNPEAVRVRQILHELRTPVNAIQGFAELIHQQLVGPVPHGYRALAASVAADAAQMLAGFDELERLARLDSAAMVPETGTSDLAAVLSALMRQLEPFTAPRHSGFVYTGTDQPALVELAPDEAERLGWRLLATLAGATRPGELLDLALQVGGGTLTLTLALPEAIAALPDPFEGPAPAAPQAVSGGLFGTGFALRLAAAEARGAGGSLVFRDGHAVLSLPAATAGRLTGPGELPNPAASGVSSTG</sequence>
<dbReference type="AlphaFoldDB" id="A0A7X1FXC0"/>
<feature type="region of interest" description="Disordered" evidence="3">
    <location>
        <begin position="548"/>
        <end position="568"/>
    </location>
</feature>
<evidence type="ECO:0000313" key="5">
    <source>
        <dbReference type="EMBL" id="MBC2668626.1"/>
    </source>
</evidence>